<evidence type="ECO:0000313" key="4">
    <source>
        <dbReference type="EMBL" id="CAD5210618.1"/>
    </source>
</evidence>
<feature type="signal peptide" evidence="3">
    <location>
        <begin position="1"/>
        <end position="18"/>
    </location>
</feature>
<accession>A0A811K5D8</accession>
<evidence type="ECO:0000256" key="1">
    <source>
        <dbReference type="SAM" id="MobiDB-lite"/>
    </source>
</evidence>
<evidence type="ECO:0000256" key="2">
    <source>
        <dbReference type="SAM" id="Phobius"/>
    </source>
</evidence>
<feature type="transmembrane region" description="Helical" evidence="2">
    <location>
        <begin position="569"/>
        <end position="589"/>
    </location>
</feature>
<evidence type="ECO:0000256" key="3">
    <source>
        <dbReference type="SAM" id="SignalP"/>
    </source>
</evidence>
<keyword evidence="2" id="KW-0472">Membrane</keyword>
<feature type="transmembrane region" description="Helical" evidence="2">
    <location>
        <begin position="609"/>
        <end position="630"/>
    </location>
</feature>
<organism evidence="4 5">
    <name type="scientific">Bursaphelenchus okinawaensis</name>
    <dbReference type="NCBI Taxonomy" id="465554"/>
    <lineage>
        <taxon>Eukaryota</taxon>
        <taxon>Metazoa</taxon>
        <taxon>Ecdysozoa</taxon>
        <taxon>Nematoda</taxon>
        <taxon>Chromadorea</taxon>
        <taxon>Rhabditida</taxon>
        <taxon>Tylenchina</taxon>
        <taxon>Tylenchomorpha</taxon>
        <taxon>Aphelenchoidea</taxon>
        <taxon>Aphelenchoididae</taxon>
        <taxon>Bursaphelenchus</taxon>
    </lineage>
</organism>
<dbReference type="EMBL" id="CAJFDH010000002">
    <property type="protein sequence ID" value="CAD5210618.1"/>
    <property type="molecule type" value="Genomic_DNA"/>
</dbReference>
<protein>
    <submittedName>
        <fullName evidence="4">Uncharacterized protein</fullName>
    </submittedName>
</protein>
<keyword evidence="2" id="KW-1133">Transmembrane helix</keyword>
<keyword evidence="3" id="KW-0732">Signal</keyword>
<dbReference type="Pfam" id="PF04870">
    <property type="entry name" value="Moulting_cycle"/>
    <property type="match status" value="1"/>
</dbReference>
<feature type="region of interest" description="Disordered" evidence="1">
    <location>
        <begin position="112"/>
        <end position="168"/>
    </location>
</feature>
<dbReference type="InterPro" id="IPR006954">
    <property type="entry name" value="Mlt-10-like"/>
</dbReference>
<feature type="transmembrane region" description="Helical" evidence="2">
    <location>
        <begin position="671"/>
        <end position="689"/>
    </location>
</feature>
<comment type="caution">
    <text evidence="4">The sequence shown here is derived from an EMBL/GenBank/DDBJ whole genome shotgun (WGS) entry which is preliminary data.</text>
</comment>
<feature type="compositionally biased region" description="Basic and acidic residues" evidence="1">
    <location>
        <begin position="112"/>
        <end position="130"/>
    </location>
</feature>
<dbReference type="Proteomes" id="UP000614601">
    <property type="component" value="Unassembled WGS sequence"/>
</dbReference>
<proteinExistence type="predicted"/>
<feature type="compositionally biased region" description="Polar residues" evidence="1">
    <location>
        <begin position="158"/>
        <end position="168"/>
    </location>
</feature>
<feature type="chain" id="PRO_5035594587" evidence="3">
    <location>
        <begin position="19"/>
        <end position="690"/>
    </location>
</feature>
<dbReference type="Proteomes" id="UP000783686">
    <property type="component" value="Unassembled WGS sequence"/>
</dbReference>
<feature type="transmembrane region" description="Helical" evidence="2">
    <location>
        <begin position="532"/>
        <end position="557"/>
    </location>
</feature>
<dbReference type="PANTHER" id="PTHR21523">
    <property type="match status" value="1"/>
</dbReference>
<keyword evidence="2" id="KW-0812">Transmembrane</keyword>
<keyword evidence="5" id="KW-1185">Reference proteome</keyword>
<dbReference type="PANTHER" id="PTHR21523:SF37">
    <property type="entry name" value="MLT-TEN (MLT-10) RELATED"/>
    <property type="match status" value="1"/>
</dbReference>
<evidence type="ECO:0000313" key="5">
    <source>
        <dbReference type="Proteomes" id="UP000614601"/>
    </source>
</evidence>
<dbReference type="EMBL" id="CAJFCW020000002">
    <property type="protein sequence ID" value="CAG9091721.1"/>
    <property type="molecule type" value="Genomic_DNA"/>
</dbReference>
<reference evidence="4" key="1">
    <citation type="submission" date="2020-09" db="EMBL/GenBank/DDBJ databases">
        <authorList>
            <person name="Kikuchi T."/>
        </authorList>
    </citation>
    <scope>NUCLEOTIDE SEQUENCE</scope>
    <source>
        <strain evidence="4">SH1</strain>
    </source>
</reference>
<name>A0A811K5D8_9BILA</name>
<dbReference type="OrthoDB" id="5917548at2759"/>
<feature type="transmembrane region" description="Helical" evidence="2">
    <location>
        <begin position="642"/>
        <end position="665"/>
    </location>
</feature>
<dbReference type="AlphaFoldDB" id="A0A811K5D8"/>
<sequence>MRLSLVLLILSVAWLAASEEAAKKPMTPNLDMEITKEPNEKFYKAKINDEDYVGMYQKWTDTGISSLLSAVAQKKLKRQRRSVAKAFGMCSSEATTLTKHAKCLSKLLKNEMKSEETKKKRRGERLDRYRSPNAADWDNGFKTEKTSFRARRSPKVHQASSYSLNSNKEQLSPLGSIAKVLLESVKKANNKTELPNWQETVSKLRFNGQKRKKIKKMIEDDSEENLNQMALRGLKEKMLGDDQKPLAENVDLEEIIKDPVKMKEFIKAHKKKKRKPEEKVVDTIRDAMKLVYSIAGQNTTNFDNRTMKIASPRFLGVVPEDKQEDEINLISPSLFSLHSEGDGVEKLTSIPNLLSQVGLKDQDVWLDIIMEAAGVNDESDKLDGEIHDYEYQKTQNLMTNVSSMVDEHGTPMYATKDNVTELGGSNAPAELFEKLQLMYTKEQLREMNSTGYTMLTKEQLHTLYGEDSPMNNSKALQKFTNMTTDEMHDRLHEDVHMMAEMKSFELKQKDIVLSPVAFFPVIANAVVPSQAFILSPIIFSPLILAPSVFGAVVLSPWMFVPLVLSPRVLGALILSPFIFAPIILTPLAVHPAILSPGVFNPLVLSPVVLVPFILSPQVFTPIILSPLCLSPIILNPMLGSPLILSPFVLTPIIASPMALSALVLSPYALSPVIWSPLIAFAAVLSPSWLS</sequence>
<gene>
    <name evidence="4" type="ORF">BOKJ2_LOCUS3284</name>
</gene>